<proteinExistence type="predicted"/>
<evidence type="ECO:0000313" key="2">
    <source>
        <dbReference type="Proteomes" id="UP000262969"/>
    </source>
</evidence>
<dbReference type="GO" id="GO:0008168">
    <property type="term" value="F:methyltransferase activity"/>
    <property type="evidence" value="ECO:0007669"/>
    <property type="project" value="UniProtKB-KW"/>
</dbReference>
<gene>
    <name evidence="1" type="ORF">DHW61_18255</name>
</gene>
<organism evidence="1 2">
    <name type="scientific">Lachnoclostridium phytofermentans</name>
    <dbReference type="NCBI Taxonomy" id="66219"/>
    <lineage>
        <taxon>Bacteria</taxon>
        <taxon>Bacillati</taxon>
        <taxon>Bacillota</taxon>
        <taxon>Clostridia</taxon>
        <taxon>Lachnospirales</taxon>
        <taxon>Lachnospiraceae</taxon>
    </lineage>
</organism>
<evidence type="ECO:0000313" key="1">
    <source>
        <dbReference type="EMBL" id="HCL04323.1"/>
    </source>
</evidence>
<keyword evidence="1" id="KW-0489">Methyltransferase</keyword>
<dbReference type="InterPro" id="IPR029063">
    <property type="entry name" value="SAM-dependent_MTases_sf"/>
</dbReference>
<dbReference type="GO" id="GO:0032259">
    <property type="term" value="P:methylation"/>
    <property type="evidence" value="ECO:0007669"/>
    <property type="project" value="UniProtKB-KW"/>
</dbReference>
<dbReference type="Proteomes" id="UP000262969">
    <property type="component" value="Unassembled WGS sequence"/>
</dbReference>
<protein>
    <submittedName>
        <fullName evidence="1">SAM-dependent methyltransferase</fullName>
    </submittedName>
</protein>
<dbReference type="EMBL" id="DPVV01000599">
    <property type="protein sequence ID" value="HCL04323.1"/>
    <property type="molecule type" value="Genomic_DNA"/>
</dbReference>
<sequence length="223" mass="25264">MNSVMNEVKIGNITLDLSNYSGKDLYSDGIIEDYILNCVKNGNIEETLKNSSEWPILYHLSDIRENLLDGLSISKDDSVLEVGSGCGAITGVLAKKAKNVTCVELSKKRSEINAYRNEKYENINIKVGNFQEIEKHLGTYDVITLIGVWEYAALYINGIKPYAELIILLKKHLNKNGKIIIAIENKTGIKYWNGAVEDHTHKQYSRLNDYTQNEKVRTFSKIE</sequence>
<dbReference type="Gene3D" id="3.40.50.150">
    <property type="entry name" value="Vaccinia Virus protein VP39"/>
    <property type="match status" value="1"/>
</dbReference>
<dbReference type="CDD" id="cd02440">
    <property type="entry name" value="AdoMet_MTases"/>
    <property type="match status" value="1"/>
</dbReference>
<dbReference type="Pfam" id="PF13489">
    <property type="entry name" value="Methyltransf_23"/>
    <property type="match status" value="1"/>
</dbReference>
<reference evidence="1 2" key="1">
    <citation type="journal article" date="2018" name="Nat. Biotechnol.">
        <title>A standardized bacterial taxonomy based on genome phylogeny substantially revises the tree of life.</title>
        <authorList>
            <person name="Parks D.H."/>
            <person name="Chuvochina M."/>
            <person name="Waite D.W."/>
            <person name="Rinke C."/>
            <person name="Skarshewski A."/>
            <person name="Chaumeil P.A."/>
            <person name="Hugenholtz P."/>
        </authorList>
    </citation>
    <scope>NUCLEOTIDE SEQUENCE [LARGE SCALE GENOMIC DNA]</scope>
    <source>
        <strain evidence="1">UBA11728</strain>
    </source>
</reference>
<name>A0A3D2XCK4_9FIRM</name>
<feature type="non-terminal residue" evidence="1">
    <location>
        <position position="223"/>
    </location>
</feature>
<comment type="caution">
    <text evidence="1">The sequence shown here is derived from an EMBL/GenBank/DDBJ whole genome shotgun (WGS) entry which is preliminary data.</text>
</comment>
<dbReference type="AlphaFoldDB" id="A0A3D2XCK4"/>
<dbReference type="SUPFAM" id="SSF53335">
    <property type="entry name" value="S-adenosyl-L-methionine-dependent methyltransferases"/>
    <property type="match status" value="1"/>
</dbReference>
<accession>A0A3D2XCK4</accession>
<keyword evidence="1" id="KW-0808">Transferase</keyword>